<evidence type="ECO:0000313" key="2">
    <source>
        <dbReference type="Proteomes" id="UP001168107"/>
    </source>
</evidence>
<name>A0ABT7PVT3_9GAMM</name>
<dbReference type="Pfam" id="PF02413">
    <property type="entry name" value="Caudo_TAP"/>
    <property type="match status" value="1"/>
</dbReference>
<protein>
    <submittedName>
        <fullName evidence="1">Phage tail assembly chaperone</fullName>
    </submittedName>
</protein>
<proteinExistence type="predicted"/>
<reference evidence="1" key="1">
    <citation type="submission" date="2024-05" db="EMBL/GenBank/DDBJ databases">
        <title>WGS of Aeromonas isolates.</title>
        <authorList>
            <person name="Lee H."/>
        </authorList>
    </citation>
    <scope>NUCLEOTIDE SEQUENCE</scope>
    <source>
        <strain evidence="1">SU58-3</strain>
    </source>
</reference>
<dbReference type="InterPro" id="IPR003458">
    <property type="entry name" value="Phage_T4_Gp38_tail_assem"/>
</dbReference>
<sequence length="140" mass="15688">MMYYSPTTGTFYAREVHGDNMPADVVEISKQAYNELLDGRALGRVIVMGDSGLPVLADPPPKTQQEIENEARSQRDGALHSTDWIVQRHQDQLAVGATTTLTDPEYDALQEYRQALRLWPEQSGWPGIDLPPPPAWLPQM</sequence>
<accession>A0ABT7PVT3</accession>
<dbReference type="Proteomes" id="UP001168107">
    <property type="component" value="Unassembled WGS sequence"/>
</dbReference>
<keyword evidence="2" id="KW-1185">Reference proteome</keyword>
<evidence type="ECO:0000313" key="1">
    <source>
        <dbReference type="EMBL" id="MDM5071179.1"/>
    </source>
</evidence>
<organism evidence="1 2">
    <name type="scientific">Aeromonas bestiarum</name>
    <dbReference type="NCBI Taxonomy" id="105751"/>
    <lineage>
        <taxon>Bacteria</taxon>
        <taxon>Pseudomonadati</taxon>
        <taxon>Pseudomonadota</taxon>
        <taxon>Gammaproteobacteria</taxon>
        <taxon>Aeromonadales</taxon>
        <taxon>Aeromonadaceae</taxon>
        <taxon>Aeromonas</taxon>
    </lineage>
</organism>
<dbReference type="RefSeq" id="WP_290017441.1">
    <property type="nucleotide sequence ID" value="NZ_JAOPLL010000002.1"/>
</dbReference>
<dbReference type="EMBL" id="JAOPLL010000002">
    <property type="protein sequence ID" value="MDM5071179.1"/>
    <property type="molecule type" value="Genomic_DNA"/>
</dbReference>
<dbReference type="Gene3D" id="6.10.140.1310">
    <property type="match status" value="1"/>
</dbReference>
<gene>
    <name evidence="1" type="ORF">OB935_04820</name>
</gene>
<comment type="caution">
    <text evidence="1">The sequence shown here is derived from an EMBL/GenBank/DDBJ whole genome shotgun (WGS) entry which is preliminary data.</text>
</comment>